<keyword evidence="4" id="KW-1185">Reference proteome</keyword>
<evidence type="ECO:0000313" key="4">
    <source>
        <dbReference type="Proteomes" id="UP001443914"/>
    </source>
</evidence>
<dbReference type="EMBL" id="JBDFQZ010000009">
    <property type="protein sequence ID" value="KAK9690482.1"/>
    <property type="molecule type" value="Genomic_DNA"/>
</dbReference>
<dbReference type="PANTHER" id="PTHR36339">
    <property type="entry name" value="F23A5.5"/>
    <property type="match status" value="1"/>
</dbReference>
<comment type="caution">
    <text evidence="3">The sequence shown here is derived from an EMBL/GenBank/DDBJ whole genome shotgun (WGS) entry which is preliminary data.</text>
</comment>
<dbReference type="Proteomes" id="UP001443914">
    <property type="component" value="Unassembled WGS sequence"/>
</dbReference>
<evidence type="ECO:0000313" key="3">
    <source>
        <dbReference type="EMBL" id="KAK9690482.1"/>
    </source>
</evidence>
<feature type="compositionally biased region" description="Basic and acidic residues" evidence="1">
    <location>
        <begin position="223"/>
        <end position="238"/>
    </location>
</feature>
<feature type="compositionally biased region" description="Polar residues" evidence="1">
    <location>
        <begin position="210"/>
        <end position="222"/>
    </location>
</feature>
<feature type="region of interest" description="Disordered" evidence="1">
    <location>
        <begin position="174"/>
        <end position="238"/>
    </location>
</feature>
<organism evidence="3 4">
    <name type="scientific">Saponaria officinalis</name>
    <name type="common">Common soapwort</name>
    <name type="synonym">Lychnis saponaria</name>
    <dbReference type="NCBI Taxonomy" id="3572"/>
    <lineage>
        <taxon>Eukaryota</taxon>
        <taxon>Viridiplantae</taxon>
        <taxon>Streptophyta</taxon>
        <taxon>Embryophyta</taxon>
        <taxon>Tracheophyta</taxon>
        <taxon>Spermatophyta</taxon>
        <taxon>Magnoliopsida</taxon>
        <taxon>eudicotyledons</taxon>
        <taxon>Gunneridae</taxon>
        <taxon>Pentapetalae</taxon>
        <taxon>Caryophyllales</taxon>
        <taxon>Caryophyllaceae</taxon>
        <taxon>Caryophylleae</taxon>
        <taxon>Saponaria</taxon>
    </lineage>
</organism>
<protein>
    <submittedName>
        <fullName evidence="3">Uncharacterized protein</fullName>
    </submittedName>
</protein>
<accession>A0AAW1ILI3</accession>
<feature type="compositionally biased region" description="Basic and acidic residues" evidence="1">
    <location>
        <begin position="196"/>
        <end position="209"/>
    </location>
</feature>
<dbReference type="AlphaFoldDB" id="A0AAW1ILI3"/>
<gene>
    <name evidence="3" type="ORF">RND81_09G130800</name>
</gene>
<keyword evidence="2" id="KW-0812">Transmembrane</keyword>
<keyword evidence="2" id="KW-1133">Transmembrane helix</keyword>
<feature type="transmembrane region" description="Helical" evidence="2">
    <location>
        <begin position="92"/>
        <end position="111"/>
    </location>
</feature>
<proteinExistence type="predicted"/>
<keyword evidence="2" id="KW-0472">Membrane</keyword>
<name>A0AAW1ILI3_SAPOF</name>
<feature type="region of interest" description="Disordered" evidence="1">
    <location>
        <begin position="138"/>
        <end position="158"/>
    </location>
</feature>
<feature type="compositionally biased region" description="Basic and acidic residues" evidence="1">
    <location>
        <begin position="174"/>
        <end position="187"/>
    </location>
</feature>
<sequence length="238" mass="27128">MFGAKSSLFRYSKRFLNLHHRRSFCNNSTSLNNNNKNPQNLQSYSINGGIDSKFNDRRDLDAYRDLDKLDFMKAAKILFSSPPKKKKFGLDFHLVQLFFALMPSFAVYLVAKYSRYEMKRMEAELEVKKKAEEEAKAKQMEAAAADETEPESNSELLKVKERLEALEETVKEIAVETKKRSSDDKSRSAGQSQEKVGAKRSSEDIHGSDKNQTSNQATVQTPKQEDSENKGSHGNEKK</sequence>
<evidence type="ECO:0000256" key="2">
    <source>
        <dbReference type="SAM" id="Phobius"/>
    </source>
</evidence>
<reference evidence="3" key="1">
    <citation type="submission" date="2024-03" db="EMBL/GenBank/DDBJ databases">
        <title>WGS assembly of Saponaria officinalis var. Norfolk2.</title>
        <authorList>
            <person name="Jenkins J."/>
            <person name="Shu S."/>
            <person name="Grimwood J."/>
            <person name="Barry K."/>
            <person name="Goodstein D."/>
            <person name="Schmutz J."/>
            <person name="Leebens-Mack J."/>
            <person name="Osbourn A."/>
        </authorList>
    </citation>
    <scope>NUCLEOTIDE SEQUENCE [LARGE SCALE GENOMIC DNA]</scope>
    <source>
        <strain evidence="3">JIC</strain>
    </source>
</reference>
<evidence type="ECO:0000256" key="1">
    <source>
        <dbReference type="SAM" id="MobiDB-lite"/>
    </source>
</evidence>
<dbReference type="PANTHER" id="PTHR36339:SF2">
    <property type="entry name" value="F23A5.5"/>
    <property type="match status" value="1"/>
</dbReference>